<name>A0A916NEK9_9BACT</name>
<sequence>MLNGQWLFVSEKCIKISKILPTFFIGSGSFIQYQLNPFAMKKFIVFALACFSFIACEKKEDTATPEIKLQTTDITYAKESSVRASGQDLKVELLSVEDSRCPINAECIQAGSAFVKFSVSDGSNETDVAITFKGDDKGASQSFRLGSDTYELTVSQVLPFPVTSKTPELGEYKISVSIAKK</sequence>
<dbReference type="Proteomes" id="UP000680038">
    <property type="component" value="Unassembled WGS sequence"/>
</dbReference>
<gene>
    <name evidence="1" type="ORF">DYBT9275_05735</name>
</gene>
<accession>A0A916NEK9</accession>
<keyword evidence="2" id="KW-1185">Reference proteome</keyword>
<proteinExistence type="predicted"/>
<protein>
    <submittedName>
        <fullName evidence="1">Uncharacterized protein</fullName>
    </submittedName>
</protein>
<reference evidence="1" key="1">
    <citation type="submission" date="2021-04" db="EMBL/GenBank/DDBJ databases">
        <authorList>
            <person name="Rodrigo-Torres L."/>
            <person name="Arahal R. D."/>
            <person name="Lucena T."/>
        </authorList>
    </citation>
    <scope>NUCLEOTIDE SEQUENCE</scope>
    <source>
        <strain evidence="1">CECT 9275</strain>
    </source>
</reference>
<organism evidence="1 2">
    <name type="scientific">Dyadobacter helix</name>
    <dbReference type="NCBI Taxonomy" id="2822344"/>
    <lineage>
        <taxon>Bacteria</taxon>
        <taxon>Pseudomonadati</taxon>
        <taxon>Bacteroidota</taxon>
        <taxon>Cytophagia</taxon>
        <taxon>Cytophagales</taxon>
        <taxon>Spirosomataceae</taxon>
        <taxon>Dyadobacter</taxon>
    </lineage>
</organism>
<dbReference type="EMBL" id="CAJRAF010000004">
    <property type="protein sequence ID" value="CAG5017262.1"/>
    <property type="molecule type" value="Genomic_DNA"/>
</dbReference>
<evidence type="ECO:0000313" key="1">
    <source>
        <dbReference type="EMBL" id="CAG5017262.1"/>
    </source>
</evidence>
<evidence type="ECO:0000313" key="2">
    <source>
        <dbReference type="Proteomes" id="UP000680038"/>
    </source>
</evidence>
<comment type="caution">
    <text evidence="1">The sequence shown here is derived from an EMBL/GenBank/DDBJ whole genome shotgun (WGS) entry which is preliminary data.</text>
</comment>
<dbReference type="AlphaFoldDB" id="A0A916NEK9"/>